<keyword evidence="3" id="KW-1185">Reference proteome</keyword>
<feature type="region of interest" description="Disordered" evidence="1">
    <location>
        <begin position="272"/>
        <end position="312"/>
    </location>
</feature>
<dbReference type="EMBL" id="JAGMWT010000019">
    <property type="protein sequence ID" value="KAH7113270.1"/>
    <property type="molecule type" value="Genomic_DNA"/>
</dbReference>
<feature type="region of interest" description="Disordered" evidence="1">
    <location>
        <begin position="381"/>
        <end position="401"/>
    </location>
</feature>
<evidence type="ECO:0000313" key="3">
    <source>
        <dbReference type="Proteomes" id="UP000700596"/>
    </source>
</evidence>
<feature type="region of interest" description="Disordered" evidence="1">
    <location>
        <begin position="334"/>
        <end position="358"/>
    </location>
</feature>
<feature type="region of interest" description="Disordered" evidence="1">
    <location>
        <begin position="27"/>
        <end position="57"/>
    </location>
</feature>
<evidence type="ECO:0000256" key="1">
    <source>
        <dbReference type="SAM" id="MobiDB-lite"/>
    </source>
</evidence>
<comment type="caution">
    <text evidence="2">The sequence shown here is derived from an EMBL/GenBank/DDBJ whole genome shotgun (WGS) entry which is preliminary data.</text>
</comment>
<reference evidence="2" key="1">
    <citation type="journal article" date="2021" name="Nat. Commun.">
        <title>Genetic determinants of endophytism in the Arabidopsis root mycobiome.</title>
        <authorList>
            <person name="Mesny F."/>
            <person name="Miyauchi S."/>
            <person name="Thiergart T."/>
            <person name="Pickel B."/>
            <person name="Atanasova L."/>
            <person name="Karlsson M."/>
            <person name="Huettel B."/>
            <person name="Barry K.W."/>
            <person name="Haridas S."/>
            <person name="Chen C."/>
            <person name="Bauer D."/>
            <person name="Andreopoulos W."/>
            <person name="Pangilinan J."/>
            <person name="LaButti K."/>
            <person name="Riley R."/>
            <person name="Lipzen A."/>
            <person name="Clum A."/>
            <person name="Drula E."/>
            <person name="Henrissat B."/>
            <person name="Kohler A."/>
            <person name="Grigoriev I.V."/>
            <person name="Martin F.M."/>
            <person name="Hacquard S."/>
        </authorList>
    </citation>
    <scope>NUCLEOTIDE SEQUENCE</scope>
    <source>
        <strain evidence="2">MPI-CAGE-CH-0243</strain>
    </source>
</reference>
<proteinExistence type="predicted"/>
<feature type="compositionally biased region" description="Polar residues" evidence="1">
    <location>
        <begin position="27"/>
        <end position="44"/>
    </location>
</feature>
<dbReference type="AlphaFoldDB" id="A0A9P9IB97"/>
<accession>A0A9P9IB97</accession>
<sequence>MTDDFSYDIGEFFDLERFCTDLANSSRDVGGQNASAGSNQSQTLLVPRCHDPTGEPLDTSLLMTSHHSVSPMEHSIEPSRSFLQDPAQAQLVMGHIPSELQEQTSNPSPRIQITSGAVSCKLQNQNFTAETHCSLLPSTQGYDSSGQTSGTNVFDCNPQDNDSLGYVSLSSDFSMLVTGTGSNVPIGSYGDHATLLTQGFHNPIMDLPSDQNPMIDLCDMGTTQLSKLNQYNFTLPSTVLRPEAGFTPNVRTLGSPLDTSNSILANTLQKPCTTDGTHAPSLRILSNDKRCPDSGRPQTLLEPANTPKNPTTAISTVQQSVERSDQSLTLTKTRNLTGNVPPRTTAKQPLSEQARLSRRTGAPLNAIGVWDDMVCYDPDLSGIGSSRKRRRRRTDVQKKNKKDVEKSGGSCLFCFLKHSKCSGERPCQPCAELWNRTSQSKILKTELCVPKPRLGDIVLFPGSRYASATREDVRHAMRDSKWISLRQRFESSNLPLVLDVLEPERLRRLQTPGGIHSFIFYSQLQSTLYWKVGLSRMKPAVDGLLDECEDYWHAWSRSRLYDMEERSTFSDERHAFVFFLQVLEELVFLKDQVNVSLPALEAAVNIIMGVLTALSARISSNPWIHEVRSAMNHVIMLITALLCKNPRHGDFLPQQSVLKYQMARDMPLHKIQKYPPYWELDEEISNDRSQRTKCACNQAAAWVPQQMLIFLGHTPQSFQSYLHTAKSKSCSHLAFRNPVEIFLELSEHILTPSCDEKMLFGKGRTFAFQVAISISARVLTLLPNFIDLFSPELPHQRTDRSLFWILNLALHFLQFLQKLGKIPGAKGVLACEIESAEALDIRMTGVCIIDINQTIRNFLMNQNKSAS</sequence>
<organism evidence="2 3">
    <name type="scientific">Dendryphion nanum</name>
    <dbReference type="NCBI Taxonomy" id="256645"/>
    <lineage>
        <taxon>Eukaryota</taxon>
        <taxon>Fungi</taxon>
        <taxon>Dikarya</taxon>
        <taxon>Ascomycota</taxon>
        <taxon>Pezizomycotina</taxon>
        <taxon>Dothideomycetes</taxon>
        <taxon>Pleosporomycetidae</taxon>
        <taxon>Pleosporales</taxon>
        <taxon>Torulaceae</taxon>
        <taxon>Dendryphion</taxon>
    </lineage>
</organism>
<gene>
    <name evidence="2" type="ORF">B0J11DRAFT_572745</name>
</gene>
<protein>
    <submittedName>
        <fullName evidence="2">Uncharacterized protein</fullName>
    </submittedName>
</protein>
<dbReference type="Proteomes" id="UP000700596">
    <property type="component" value="Unassembled WGS sequence"/>
</dbReference>
<name>A0A9P9IB97_9PLEO</name>
<evidence type="ECO:0000313" key="2">
    <source>
        <dbReference type="EMBL" id="KAH7113270.1"/>
    </source>
</evidence>